<sequence length="77" mass="8449">MVVVYAHVDPETDFPAHYYPGEDRVTVDVAKPGGSVTLFLDHTELARFRDTLGEIERELAARATDMNTADPIGESTA</sequence>
<dbReference type="Proteomes" id="UP001501414">
    <property type="component" value="Unassembled WGS sequence"/>
</dbReference>
<reference evidence="1 2" key="1">
    <citation type="journal article" date="2019" name="Int. J. Syst. Evol. Microbiol.">
        <title>The Global Catalogue of Microorganisms (GCM) 10K type strain sequencing project: providing services to taxonomists for standard genome sequencing and annotation.</title>
        <authorList>
            <consortium name="The Broad Institute Genomics Platform"/>
            <consortium name="The Broad Institute Genome Sequencing Center for Infectious Disease"/>
            <person name="Wu L."/>
            <person name="Ma J."/>
        </authorList>
    </citation>
    <scope>NUCLEOTIDE SEQUENCE [LARGE SCALE GENOMIC DNA]</scope>
    <source>
        <strain evidence="1 2">JCM 11896</strain>
    </source>
</reference>
<evidence type="ECO:0000313" key="1">
    <source>
        <dbReference type="EMBL" id="GAA1393682.1"/>
    </source>
</evidence>
<keyword evidence="2" id="KW-1185">Reference proteome</keyword>
<accession>A0ABN1Y1K5</accession>
<comment type="caution">
    <text evidence="1">The sequence shown here is derived from an EMBL/GenBank/DDBJ whole genome shotgun (WGS) entry which is preliminary data.</text>
</comment>
<proteinExistence type="predicted"/>
<protein>
    <submittedName>
        <fullName evidence="1">Uncharacterized protein</fullName>
    </submittedName>
</protein>
<organism evidence="1 2">
    <name type="scientific">Pseudonocardia kongjuensis</name>
    <dbReference type="NCBI Taxonomy" id="102227"/>
    <lineage>
        <taxon>Bacteria</taxon>
        <taxon>Bacillati</taxon>
        <taxon>Actinomycetota</taxon>
        <taxon>Actinomycetes</taxon>
        <taxon>Pseudonocardiales</taxon>
        <taxon>Pseudonocardiaceae</taxon>
        <taxon>Pseudonocardia</taxon>
    </lineage>
</organism>
<gene>
    <name evidence="1" type="ORF">GCM10009613_40550</name>
</gene>
<evidence type="ECO:0000313" key="2">
    <source>
        <dbReference type="Proteomes" id="UP001501414"/>
    </source>
</evidence>
<dbReference type="EMBL" id="BAAAJK010000024">
    <property type="protein sequence ID" value="GAA1393682.1"/>
    <property type="molecule type" value="Genomic_DNA"/>
</dbReference>
<name>A0ABN1Y1K5_9PSEU</name>